<dbReference type="EMBL" id="CP144753">
    <property type="protein sequence ID" value="WVZ95554.1"/>
    <property type="molecule type" value="Genomic_DNA"/>
</dbReference>
<dbReference type="AlphaFoldDB" id="A0AAQ3UQ24"/>
<evidence type="ECO:0000313" key="1">
    <source>
        <dbReference type="EMBL" id="WVZ95554.1"/>
    </source>
</evidence>
<gene>
    <name evidence="1" type="ORF">U9M48_041302</name>
</gene>
<sequence>MSVSSFQTALYMNFCTWILRPRIYSWITTLSQRFRILALQDVFRLMRLMWRQLFKEHSATWIQNIIILKSDVYIFGIILVELLTRKKPIFIKDLGAKQSLPHYFIVGLEEISTMEIMQGRSQN</sequence>
<reference evidence="1 2" key="1">
    <citation type="submission" date="2024-02" db="EMBL/GenBank/DDBJ databases">
        <title>High-quality chromosome-scale genome assembly of Pensacola bahiagrass (Paspalum notatum Flugge var. saurae).</title>
        <authorList>
            <person name="Vega J.M."/>
            <person name="Podio M."/>
            <person name="Orjuela J."/>
            <person name="Siena L.A."/>
            <person name="Pessino S.C."/>
            <person name="Combes M.C."/>
            <person name="Mariac C."/>
            <person name="Albertini E."/>
            <person name="Pupilli F."/>
            <person name="Ortiz J.P.A."/>
            <person name="Leblanc O."/>
        </authorList>
    </citation>
    <scope>NUCLEOTIDE SEQUENCE [LARGE SCALE GENOMIC DNA]</scope>
    <source>
        <strain evidence="1">R1</strain>
        <tissue evidence="1">Leaf</tissue>
    </source>
</reference>
<proteinExistence type="predicted"/>
<accession>A0AAQ3UQ24</accession>
<dbReference type="Proteomes" id="UP001341281">
    <property type="component" value="Chromosome 09"/>
</dbReference>
<organism evidence="1 2">
    <name type="scientific">Paspalum notatum var. saurae</name>
    <dbReference type="NCBI Taxonomy" id="547442"/>
    <lineage>
        <taxon>Eukaryota</taxon>
        <taxon>Viridiplantae</taxon>
        <taxon>Streptophyta</taxon>
        <taxon>Embryophyta</taxon>
        <taxon>Tracheophyta</taxon>
        <taxon>Spermatophyta</taxon>
        <taxon>Magnoliopsida</taxon>
        <taxon>Liliopsida</taxon>
        <taxon>Poales</taxon>
        <taxon>Poaceae</taxon>
        <taxon>PACMAD clade</taxon>
        <taxon>Panicoideae</taxon>
        <taxon>Andropogonodae</taxon>
        <taxon>Paspaleae</taxon>
        <taxon>Paspalinae</taxon>
        <taxon>Paspalum</taxon>
    </lineage>
</organism>
<evidence type="ECO:0008006" key="3">
    <source>
        <dbReference type="Google" id="ProtNLM"/>
    </source>
</evidence>
<evidence type="ECO:0000313" key="2">
    <source>
        <dbReference type="Proteomes" id="UP001341281"/>
    </source>
</evidence>
<protein>
    <recommendedName>
        <fullName evidence="3">Protein kinase domain-containing protein</fullName>
    </recommendedName>
</protein>
<name>A0AAQ3UQ24_PASNO</name>
<keyword evidence="2" id="KW-1185">Reference proteome</keyword>